<geneLocation type="plasmid" evidence="2 3">
    <name>pB</name>
</geneLocation>
<dbReference type="Proteomes" id="UP001055460">
    <property type="component" value="Plasmid pB"/>
</dbReference>
<proteinExistence type="predicted"/>
<protein>
    <recommendedName>
        <fullName evidence="4">HARP domain-containing protein</fullName>
    </recommendedName>
</protein>
<evidence type="ECO:0000256" key="1">
    <source>
        <dbReference type="SAM" id="MobiDB-lite"/>
    </source>
</evidence>
<sequence>MSGEPSNRPGAYISFPYDRTMLGEFRRAFPRAIWSDDRRNWFIPGKTADRRFTRWMDGQLSERDPFGESKGRDAYDFDPIGSPYLEAGDDLCLRTPFSRTIVEELRQVPWARWDDNSRTWHVPFRSYEELRKRWPVIEAAARRNEPDARKQRRLASRGSAEELEARSRSVERRRRRYPVPAVFPPRLGRAVSTETYGVIIFIGISQEIVPRTFSCSYPFMNNSLMEFVWASWRPATIPELISVWPARTGPDHRSGWWLPDLEELRVSRKQARTQERRRAASRSHRAIADAGRPNAH</sequence>
<organism evidence="2 3">
    <name type="scientific">Ensifer adhaerens</name>
    <name type="common">Sinorhizobium morelense</name>
    <dbReference type="NCBI Taxonomy" id="106592"/>
    <lineage>
        <taxon>Bacteria</taxon>
        <taxon>Pseudomonadati</taxon>
        <taxon>Pseudomonadota</taxon>
        <taxon>Alphaproteobacteria</taxon>
        <taxon>Hyphomicrobiales</taxon>
        <taxon>Rhizobiaceae</taxon>
        <taxon>Sinorhizobium/Ensifer group</taxon>
        <taxon>Ensifer</taxon>
    </lineage>
</organism>
<dbReference type="RefSeq" id="WP_252161376.1">
    <property type="nucleotide sequence ID" value="NZ_CP098809.1"/>
</dbReference>
<dbReference type="EMBL" id="CP098809">
    <property type="protein sequence ID" value="USJ28121.1"/>
    <property type="molecule type" value="Genomic_DNA"/>
</dbReference>
<accession>A0A9Q9DE79</accession>
<feature type="region of interest" description="Disordered" evidence="1">
    <location>
        <begin position="270"/>
        <end position="296"/>
    </location>
</feature>
<gene>
    <name evidence="2" type="ORF">NE863_30185</name>
</gene>
<evidence type="ECO:0008006" key="4">
    <source>
        <dbReference type="Google" id="ProtNLM"/>
    </source>
</evidence>
<dbReference type="AlphaFoldDB" id="A0A9Q9DE79"/>
<keyword evidence="2" id="KW-0614">Plasmid</keyword>
<evidence type="ECO:0000313" key="3">
    <source>
        <dbReference type="Proteomes" id="UP001055460"/>
    </source>
</evidence>
<evidence type="ECO:0000313" key="2">
    <source>
        <dbReference type="EMBL" id="USJ28121.1"/>
    </source>
</evidence>
<name>A0A9Q9DE79_ENSAD</name>
<reference evidence="2" key="1">
    <citation type="submission" date="2022-06" db="EMBL/GenBank/DDBJ databases">
        <title>Physiological and biochemical characterization and genomic elucidation of a strain of the genus Ensifer adhaerens M8 that combines arsenic oxidation and chromium reduction.</title>
        <authorList>
            <person name="Li X."/>
            <person name="Yu c."/>
        </authorList>
    </citation>
    <scope>NUCLEOTIDE SEQUENCE</scope>
    <source>
        <strain evidence="2">M8</strain>
        <plasmid evidence="2">pB</plasmid>
    </source>
</reference>